<protein>
    <submittedName>
        <fullName evidence="1">Uncharacterized protein</fullName>
    </submittedName>
</protein>
<reference evidence="1" key="1">
    <citation type="journal article" date="2019" name="bioRxiv">
        <title>The Genome of the Zebra Mussel, Dreissena polymorpha: A Resource for Invasive Species Research.</title>
        <authorList>
            <person name="McCartney M.A."/>
            <person name="Auch B."/>
            <person name="Kono T."/>
            <person name="Mallez S."/>
            <person name="Zhang Y."/>
            <person name="Obille A."/>
            <person name="Becker A."/>
            <person name="Abrahante J.E."/>
            <person name="Garbe J."/>
            <person name="Badalamenti J.P."/>
            <person name="Herman A."/>
            <person name="Mangelson H."/>
            <person name="Liachko I."/>
            <person name="Sullivan S."/>
            <person name="Sone E.D."/>
            <person name="Koren S."/>
            <person name="Silverstein K.A.T."/>
            <person name="Beckman K.B."/>
            <person name="Gohl D.M."/>
        </authorList>
    </citation>
    <scope>NUCLEOTIDE SEQUENCE</scope>
    <source>
        <strain evidence="1">Duluth1</strain>
        <tissue evidence="1">Whole animal</tissue>
    </source>
</reference>
<dbReference type="Proteomes" id="UP000828390">
    <property type="component" value="Unassembled WGS sequence"/>
</dbReference>
<keyword evidence="2" id="KW-1185">Reference proteome</keyword>
<name>A0A9D4E4U3_DREPO</name>
<evidence type="ECO:0000313" key="1">
    <source>
        <dbReference type="EMBL" id="KAH3772783.1"/>
    </source>
</evidence>
<sequence>MYGMFRINNEVVVTNADYDDDEKEKKTLIMKKNADKATALVQHYQTVSSDEGYSQAFIARKILKQLPLSAKQELTYTINHGLKVPCLTNGMRPQLYRSSKPINLKTPQPHIDRSLLPQHSQKKCKSKY</sequence>
<dbReference type="EMBL" id="JAIWYP010000009">
    <property type="protein sequence ID" value="KAH3772783.1"/>
    <property type="molecule type" value="Genomic_DNA"/>
</dbReference>
<proteinExistence type="predicted"/>
<evidence type="ECO:0000313" key="2">
    <source>
        <dbReference type="Proteomes" id="UP000828390"/>
    </source>
</evidence>
<gene>
    <name evidence="1" type="ORF">DPMN_174129</name>
</gene>
<accession>A0A9D4E4U3</accession>
<comment type="caution">
    <text evidence="1">The sequence shown here is derived from an EMBL/GenBank/DDBJ whole genome shotgun (WGS) entry which is preliminary data.</text>
</comment>
<dbReference type="AlphaFoldDB" id="A0A9D4E4U3"/>
<organism evidence="1 2">
    <name type="scientific">Dreissena polymorpha</name>
    <name type="common">Zebra mussel</name>
    <name type="synonym">Mytilus polymorpha</name>
    <dbReference type="NCBI Taxonomy" id="45954"/>
    <lineage>
        <taxon>Eukaryota</taxon>
        <taxon>Metazoa</taxon>
        <taxon>Spiralia</taxon>
        <taxon>Lophotrochozoa</taxon>
        <taxon>Mollusca</taxon>
        <taxon>Bivalvia</taxon>
        <taxon>Autobranchia</taxon>
        <taxon>Heteroconchia</taxon>
        <taxon>Euheterodonta</taxon>
        <taxon>Imparidentia</taxon>
        <taxon>Neoheterodontei</taxon>
        <taxon>Myida</taxon>
        <taxon>Dreissenoidea</taxon>
        <taxon>Dreissenidae</taxon>
        <taxon>Dreissena</taxon>
    </lineage>
</organism>
<reference evidence="1" key="2">
    <citation type="submission" date="2020-11" db="EMBL/GenBank/DDBJ databases">
        <authorList>
            <person name="McCartney M.A."/>
            <person name="Auch B."/>
            <person name="Kono T."/>
            <person name="Mallez S."/>
            <person name="Becker A."/>
            <person name="Gohl D.M."/>
            <person name="Silverstein K.A.T."/>
            <person name="Koren S."/>
            <person name="Bechman K.B."/>
            <person name="Herman A."/>
            <person name="Abrahante J.E."/>
            <person name="Garbe J."/>
        </authorList>
    </citation>
    <scope>NUCLEOTIDE SEQUENCE</scope>
    <source>
        <strain evidence="1">Duluth1</strain>
        <tissue evidence="1">Whole animal</tissue>
    </source>
</reference>